<dbReference type="NCBIfam" id="TIGR03357">
    <property type="entry name" value="VI_zyme"/>
    <property type="match status" value="1"/>
</dbReference>
<dbReference type="InterPro" id="IPR017737">
    <property type="entry name" value="TssE1-like"/>
</dbReference>
<dbReference type="EMBL" id="JAFIRR010000028">
    <property type="protein sequence ID" value="MCO6415515.1"/>
    <property type="molecule type" value="Genomic_DNA"/>
</dbReference>
<comment type="caution">
    <text evidence="3">The sequence shown here is derived from an EMBL/GenBank/DDBJ whole genome shotgun (WGS) entry which is preliminary data.</text>
</comment>
<sequence length="169" mass="18831">MVEFSSREHLQPSLLDRLTDNAPENSRDPPDQSMLSMAQLRASVLRDLAWLFATTRLEVLEELDGLQEVRRSVLNYGLPAFTGLTSGGNRIAQLENAIAEAIRVFEPRILRDTLRVKLRGLQNDSADGALVFEIQGELWAQPVPLRILLETAIEPESNTVSVVEARARG</sequence>
<evidence type="ECO:0000313" key="3">
    <source>
        <dbReference type="EMBL" id="MCO6415515.1"/>
    </source>
</evidence>
<dbReference type="RefSeq" id="WP_252952113.1">
    <property type="nucleotide sequence ID" value="NZ_JAFIRR010000028.1"/>
</dbReference>
<gene>
    <name evidence="3" type="primary">tssE</name>
    <name evidence="3" type="ORF">JYK14_04895</name>
</gene>
<evidence type="ECO:0000256" key="1">
    <source>
        <dbReference type="SAM" id="MobiDB-lite"/>
    </source>
</evidence>
<feature type="region of interest" description="Disordered" evidence="1">
    <location>
        <begin position="1"/>
        <end position="33"/>
    </location>
</feature>
<dbReference type="InterPro" id="IPR053176">
    <property type="entry name" value="T6SS_TssE1-like"/>
</dbReference>
<organism evidence="3 4">
    <name type="scientific">Siccirubricoccus soli</name>
    <dbReference type="NCBI Taxonomy" id="2899147"/>
    <lineage>
        <taxon>Bacteria</taxon>
        <taxon>Pseudomonadati</taxon>
        <taxon>Pseudomonadota</taxon>
        <taxon>Alphaproteobacteria</taxon>
        <taxon>Acetobacterales</taxon>
        <taxon>Roseomonadaceae</taxon>
        <taxon>Siccirubricoccus</taxon>
    </lineage>
</organism>
<feature type="domain" description="IraD/Gp25-like" evidence="2">
    <location>
        <begin position="39"/>
        <end position="142"/>
    </location>
</feature>
<evidence type="ECO:0000259" key="2">
    <source>
        <dbReference type="Pfam" id="PF04965"/>
    </source>
</evidence>
<dbReference type="Proteomes" id="UP001523392">
    <property type="component" value="Unassembled WGS sequence"/>
</dbReference>
<feature type="compositionally biased region" description="Basic and acidic residues" evidence="1">
    <location>
        <begin position="1"/>
        <end position="10"/>
    </location>
</feature>
<protein>
    <submittedName>
        <fullName evidence="3">Type VI secretion system baseplate subunit TssE</fullName>
    </submittedName>
</protein>
<dbReference type="SUPFAM" id="SSF160719">
    <property type="entry name" value="gpW/gp25-like"/>
    <property type="match status" value="1"/>
</dbReference>
<reference evidence="3 4" key="1">
    <citation type="submission" date="2021-12" db="EMBL/GenBank/DDBJ databases">
        <title>Siccirubricoccus leaddurans sp. nov., a high concentration Zn2+ tolerance bacterium.</title>
        <authorList>
            <person name="Cao Y."/>
        </authorList>
    </citation>
    <scope>NUCLEOTIDE SEQUENCE [LARGE SCALE GENOMIC DNA]</scope>
    <source>
        <strain evidence="3 4">KC 17139</strain>
    </source>
</reference>
<name>A0ABT1D3F1_9PROT</name>
<dbReference type="PANTHER" id="PTHR38595:SF1">
    <property type="entry name" value="TYPE VI SECRETION SYSTEM COMPONENT TSSE1"/>
    <property type="match status" value="1"/>
</dbReference>
<dbReference type="Pfam" id="PF04965">
    <property type="entry name" value="GPW_gp25"/>
    <property type="match status" value="1"/>
</dbReference>
<dbReference type="PANTHER" id="PTHR38595">
    <property type="entry name" value="CYTOPLASMIC PROTEIN-RELATED"/>
    <property type="match status" value="1"/>
</dbReference>
<accession>A0ABT1D3F1</accession>
<evidence type="ECO:0000313" key="4">
    <source>
        <dbReference type="Proteomes" id="UP001523392"/>
    </source>
</evidence>
<keyword evidence="4" id="KW-1185">Reference proteome</keyword>
<proteinExistence type="predicted"/>
<dbReference type="InterPro" id="IPR007048">
    <property type="entry name" value="IraD/Gp25-like"/>
</dbReference>